<evidence type="ECO:0000259" key="12">
    <source>
        <dbReference type="PROSITE" id="PS50111"/>
    </source>
</evidence>
<keyword evidence="9" id="KW-0175">Coiled coil</keyword>
<keyword evidence="8" id="KW-0807">Transducer</keyword>
<dbReference type="GO" id="GO:0006935">
    <property type="term" value="P:chemotaxis"/>
    <property type="evidence" value="ECO:0007669"/>
    <property type="project" value="UniProtKB-KW"/>
</dbReference>
<dbReference type="SUPFAM" id="SSF58104">
    <property type="entry name" value="Methyl-accepting chemotaxis protein (MCP) signaling domain"/>
    <property type="match status" value="1"/>
</dbReference>
<dbReference type="GO" id="GO:0005886">
    <property type="term" value="C:plasma membrane"/>
    <property type="evidence" value="ECO:0007669"/>
    <property type="project" value="UniProtKB-SubCell"/>
</dbReference>
<feature type="domain" description="HAMP" evidence="13">
    <location>
        <begin position="212"/>
        <end position="265"/>
    </location>
</feature>
<dbReference type="PANTHER" id="PTHR43531">
    <property type="entry name" value="PROTEIN ICFG"/>
    <property type="match status" value="1"/>
</dbReference>
<dbReference type="CDD" id="cd11386">
    <property type="entry name" value="MCP_signal"/>
    <property type="match status" value="1"/>
</dbReference>
<dbReference type="InterPro" id="IPR033480">
    <property type="entry name" value="sCache_2"/>
</dbReference>
<dbReference type="EMBL" id="JACHIK010000001">
    <property type="protein sequence ID" value="MBB5040673.1"/>
    <property type="molecule type" value="Genomic_DNA"/>
</dbReference>
<feature type="transmembrane region" description="Helical" evidence="11">
    <location>
        <begin position="12"/>
        <end position="32"/>
    </location>
</feature>
<dbReference type="PROSITE" id="PS50111">
    <property type="entry name" value="CHEMOTAXIS_TRANSDUC_2"/>
    <property type="match status" value="1"/>
</dbReference>
<evidence type="ECO:0000256" key="6">
    <source>
        <dbReference type="ARBA" id="ARBA00023136"/>
    </source>
</evidence>
<keyword evidence="2" id="KW-1003">Cell membrane</keyword>
<evidence type="ECO:0000256" key="2">
    <source>
        <dbReference type="ARBA" id="ARBA00022475"/>
    </source>
</evidence>
<dbReference type="Gene3D" id="1.10.287.950">
    <property type="entry name" value="Methyl-accepting chemotaxis protein"/>
    <property type="match status" value="1"/>
</dbReference>
<dbReference type="AlphaFoldDB" id="A0A7W7YQU8"/>
<comment type="caution">
    <text evidence="14">The sequence shown here is derived from an EMBL/GenBank/DDBJ whole genome shotgun (WGS) entry which is preliminary data.</text>
</comment>
<reference evidence="14 15" key="1">
    <citation type="submission" date="2020-08" db="EMBL/GenBank/DDBJ databases">
        <title>Genomic Encyclopedia of Type Strains, Phase IV (KMG-IV): sequencing the most valuable type-strain genomes for metagenomic binning, comparative biology and taxonomic classification.</title>
        <authorList>
            <person name="Goeker M."/>
        </authorList>
    </citation>
    <scope>NUCLEOTIDE SEQUENCE [LARGE SCALE GENOMIC DNA]</scope>
    <source>
        <strain evidence="14 15">DSM 21319</strain>
    </source>
</reference>
<dbReference type="InterPro" id="IPR004089">
    <property type="entry name" value="MCPsignal_dom"/>
</dbReference>
<dbReference type="SMART" id="SM00283">
    <property type="entry name" value="MA"/>
    <property type="match status" value="1"/>
</dbReference>
<dbReference type="FunFam" id="1.10.287.950:FF:000001">
    <property type="entry name" value="Methyl-accepting chemotaxis sensory transducer"/>
    <property type="match status" value="1"/>
</dbReference>
<feature type="region of interest" description="Disordered" evidence="10">
    <location>
        <begin position="266"/>
        <end position="298"/>
    </location>
</feature>
<dbReference type="SUPFAM" id="SSF158472">
    <property type="entry name" value="HAMP domain-like"/>
    <property type="match status" value="1"/>
</dbReference>
<comment type="subcellular location">
    <subcellularLocation>
        <location evidence="1">Cell membrane</location>
        <topology evidence="1">Multi-pass membrane protein</topology>
    </subcellularLocation>
</comment>
<dbReference type="Gene3D" id="3.30.450.20">
    <property type="entry name" value="PAS domain"/>
    <property type="match status" value="1"/>
</dbReference>
<evidence type="ECO:0000313" key="14">
    <source>
        <dbReference type="EMBL" id="MBB5040673.1"/>
    </source>
</evidence>
<dbReference type="InterPro" id="IPR051310">
    <property type="entry name" value="MCP_chemotaxis"/>
</dbReference>
<evidence type="ECO:0000256" key="8">
    <source>
        <dbReference type="PROSITE-ProRule" id="PRU00284"/>
    </source>
</evidence>
<evidence type="ECO:0000256" key="5">
    <source>
        <dbReference type="ARBA" id="ARBA00022989"/>
    </source>
</evidence>
<evidence type="ECO:0000259" key="13">
    <source>
        <dbReference type="PROSITE" id="PS50885"/>
    </source>
</evidence>
<keyword evidence="15" id="KW-1185">Reference proteome</keyword>
<organism evidence="14 15">
    <name type="scientific">Shinella fusca</name>
    <dbReference type="NCBI Taxonomy" id="544480"/>
    <lineage>
        <taxon>Bacteria</taxon>
        <taxon>Pseudomonadati</taxon>
        <taxon>Pseudomonadota</taxon>
        <taxon>Alphaproteobacteria</taxon>
        <taxon>Hyphomicrobiales</taxon>
        <taxon>Rhizobiaceae</taxon>
        <taxon>Shinella</taxon>
    </lineage>
</organism>
<feature type="transmembrane region" description="Helical" evidence="11">
    <location>
        <begin position="193"/>
        <end position="211"/>
    </location>
</feature>
<dbReference type="SMART" id="SM01049">
    <property type="entry name" value="Cache_2"/>
    <property type="match status" value="1"/>
</dbReference>
<dbReference type="SMART" id="SM00304">
    <property type="entry name" value="HAMP"/>
    <property type="match status" value="2"/>
</dbReference>
<protein>
    <submittedName>
        <fullName evidence="14">Methyl-accepting chemotaxis protein</fullName>
    </submittedName>
</protein>
<evidence type="ECO:0000313" key="15">
    <source>
        <dbReference type="Proteomes" id="UP000535406"/>
    </source>
</evidence>
<keyword evidence="4 11" id="KW-0812">Transmembrane</keyword>
<dbReference type="Pfam" id="PF00672">
    <property type="entry name" value="HAMP"/>
    <property type="match status" value="1"/>
</dbReference>
<dbReference type="Pfam" id="PF00015">
    <property type="entry name" value="MCPsignal"/>
    <property type="match status" value="1"/>
</dbReference>
<evidence type="ECO:0000256" key="7">
    <source>
        <dbReference type="ARBA" id="ARBA00029447"/>
    </source>
</evidence>
<feature type="compositionally biased region" description="Basic and acidic residues" evidence="10">
    <location>
        <begin position="266"/>
        <end position="286"/>
    </location>
</feature>
<evidence type="ECO:0000256" key="11">
    <source>
        <dbReference type="SAM" id="Phobius"/>
    </source>
</evidence>
<dbReference type="Gene3D" id="6.10.340.10">
    <property type="match status" value="1"/>
</dbReference>
<proteinExistence type="inferred from homology"/>
<evidence type="ECO:0000256" key="3">
    <source>
        <dbReference type="ARBA" id="ARBA00022500"/>
    </source>
</evidence>
<accession>A0A7W7YQU8</accession>
<dbReference type="Proteomes" id="UP000535406">
    <property type="component" value="Unassembled WGS sequence"/>
</dbReference>
<feature type="domain" description="Methyl-accepting transducer" evidence="12">
    <location>
        <begin position="349"/>
        <end position="578"/>
    </location>
</feature>
<dbReference type="PROSITE" id="PS50885">
    <property type="entry name" value="HAMP"/>
    <property type="match status" value="2"/>
</dbReference>
<dbReference type="InterPro" id="IPR003660">
    <property type="entry name" value="HAMP_dom"/>
</dbReference>
<evidence type="ECO:0000256" key="10">
    <source>
        <dbReference type="SAM" id="MobiDB-lite"/>
    </source>
</evidence>
<feature type="coiled-coil region" evidence="9">
    <location>
        <begin position="361"/>
        <end position="405"/>
    </location>
</feature>
<keyword evidence="6 11" id="KW-0472">Membrane</keyword>
<name>A0A7W7YQU8_9HYPH</name>
<dbReference type="Pfam" id="PF17200">
    <property type="entry name" value="sCache_2"/>
    <property type="match status" value="1"/>
</dbReference>
<evidence type="ECO:0000256" key="4">
    <source>
        <dbReference type="ARBA" id="ARBA00022692"/>
    </source>
</evidence>
<gene>
    <name evidence="14" type="ORF">HNQ66_000051</name>
</gene>
<evidence type="ECO:0000256" key="1">
    <source>
        <dbReference type="ARBA" id="ARBA00004651"/>
    </source>
</evidence>
<dbReference type="RefSeq" id="WP_184139671.1">
    <property type="nucleotide sequence ID" value="NZ_JACHIK010000001.1"/>
</dbReference>
<comment type="similarity">
    <text evidence="7">Belongs to the methyl-accepting chemotaxis (MCP) protein family.</text>
</comment>
<dbReference type="CDD" id="cd06225">
    <property type="entry name" value="HAMP"/>
    <property type="match status" value="1"/>
</dbReference>
<sequence>MKNLRISTRLSLLVALALTIFTGALVYTLYHYQGAMVAERKSKLAAMDENMLTLFKHYQELEAAGTLTREEAQTRAKDAVRALRYEDNGYFWINDMNAVIVMHPIKPALDGTDQSGMADPTGKHIFTEFVKAVKGSSTGQAFVDYYWPKPGFEEPVLKYSHVAGFAPWGWIVGTGVYADDLAAMFRRNAIETASILAIGALAIILAAWGIVKSVTGPVGRLKASMQAIAEEDVSSEVPETDRKDEIGEMAKVVSVLRQSVAERAELREREGEQQARLDAERSEGERRHRAVSQSQTDAMQTVGQALERLANGDLTASIDTIAPEYAKLRDDFNRAVDALAGVISAISRSTDIVHGSASGIAEAANNLSHRTEQQAASLEETAAALDEITATVRNASDRAAEASRMVAETKQSTGRSGTIVRDAVAAMSRIEDASSRIGQIIGVIDEIAFQTNLLALNAGVEAARAGEAGRGFAVVAQEVRELAQRSANAAKEIKGLISNSAAEVSTGVTLVRSTGDALDEIEALVNKVNDQVNSIATSAREQAVGLAEVNTAVNQMDQMTQQNAAMVEETNAAGQTLTQESEQLKTLLGNFRLDGASLSDPRRRAA</sequence>
<evidence type="ECO:0000256" key="9">
    <source>
        <dbReference type="SAM" id="Coils"/>
    </source>
</evidence>
<feature type="domain" description="HAMP" evidence="13">
    <location>
        <begin position="293"/>
        <end position="344"/>
    </location>
</feature>
<keyword evidence="5 11" id="KW-1133">Transmembrane helix</keyword>
<keyword evidence="3" id="KW-0145">Chemotaxis</keyword>
<dbReference type="GO" id="GO:0007165">
    <property type="term" value="P:signal transduction"/>
    <property type="evidence" value="ECO:0007669"/>
    <property type="project" value="UniProtKB-KW"/>
</dbReference>
<dbReference type="PANTHER" id="PTHR43531:SF11">
    <property type="entry name" value="METHYL-ACCEPTING CHEMOTAXIS PROTEIN 3"/>
    <property type="match status" value="1"/>
</dbReference>